<dbReference type="EMBL" id="PEBW01000004">
    <property type="protein sequence ID" value="PTQ51767.1"/>
    <property type="molecule type" value="Genomic_DNA"/>
</dbReference>
<accession>A0A2T5G6E8</accession>
<gene>
    <name evidence="1" type="ORF">BLITH_1405</name>
</gene>
<dbReference type="InterPro" id="IPR012851">
    <property type="entry name" value="Spore_coat_CotF-like"/>
</dbReference>
<dbReference type="AlphaFoldDB" id="A0A2T5G6E8"/>
<evidence type="ECO:0000313" key="2">
    <source>
        <dbReference type="Proteomes" id="UP000244016"/>
    </source>
</evidence>
<evidence type="ECO:0000313" key="1">
    <source>
        <dbReference type="EMBL" id="PTQ51767.1"/>
    </source>
</evidence>
<comment type="caution">
    <text evidence="1">The sequence shown here is derived from an EMBL/GenBank/DDBJ whole genome shotgun (WGS) entry which is preliminary data.</text>
</comment>
<sequence length="107" mass="11937">MSPQTLQPPGAQAIPETTAMSDYDLARDALAMEKYIVSGLNIAAGEATSEQLHNDLVHMLSETHGANRKLFEYLFAKGWYPVEAEDQPKLDQIYQMFAQAKGKQMPH</sequence>
<organism evidence="1 2">
    <name type="scientific">Brockia lithotrophica</name>
    <dbReference type="NCBI Taxonomy" id="933949"/>
    <lineage>
        <taxon>Bacteria</taxon>
        <taxon>Bacillati</taxon>
        <taxon>Bacillota</taxon>
        <taxon>Bacilli</taxon>
        <taxon>Bacillales</taxon>
        <taxon>Bacillales Family X. Incertae Sedis</taxon>
        <taxon>Brockia</taxon>
    </lineage>
</organism>
<proteinExistence type="predicted"/>
<name>A0A2T5G6E8_9BACL</name>
<dbReference type="Pfam" id="PF07875">
    <property type="entry name" value="Coat_F"/>
    <property type="match status" value="1"/>
</dbReference>
<dbReference type="Proteomes" id="UP000244016">
    <property type="component" value="Unassembled WGS sequence"/>
</dbReference>
<reference evidence="1 2" key="1">
    <citation type="submission" date="2017-08" db="EMBL/GenBank/DDBJ databases">
        <title>Burning lignite coal seam in the remote Altai Mountains harbors a hydrogen-driven thermophilic microbial community.</title>
        <authorList>
            <person name="Kadnikov V.V."/>
            <person name="Mardanov A.V."/>
            <person name="Ivasenko D."/>
            <person name="Beletsky A.V."/>
            <person name="Karnachuk O.V."/>
            <person name="Ravin N.V."/>
        </authorList>
    </citation>
    <scope>NUCLEOTIDE SEQUENCE [LARGE SCALE GENOMIC DNA]</scope>
    <source>
        <strain evidence="1">AL31</strain>
    </source>
</reference>
<protein>
    <submittedName>
        <fullName evidence="1">Spore coat F-containing protein</fullName>
    </submittedName>
</protein>